<reference evidence="3 4" key="1">
    <citation type="submission" date="2017-06" db="EMBL/GenBank/DDBJ databases">
        <authorList>
            <person name="Kim H.J."/>
            <person name="Triplett B.A."/>
        </authorList>
    </citation>
    <scope>NUCLEOTIDE SEQUENCE [LARGE SCALE GENOMIC DNA]</scope>
    <source>
        <strain evidence="3 4">13146</strain>
    </source>
</reference>
<sequence>MTTTAATASPSCATRAVRPSSAWATTCRATCRSRTGRATSSTSANGCVATSLERYRYDGHGRRSSVIDAGSGKNRHYLYSQGGALAYLWDQGTGERTQYIQLAGSLVAARKVAGSGAVSVRYQHTDALGSPVAETNEQAAVVLRTAYTPYGASIGAVQDGVGYTGHVMDVSTGLTYMQQRYMDPTVGMFLSVDPVTARDGKLSQFNRYRYAKNSPYAYIDPDGRVPVVTEMKDGSVKISFPNKFSGDGASPENINTFKEQVASMSGTYNVGGRETKVTVEVVDVTRDTPRAARNSVKLTIGPTSHATGRSFAELGGKRSEINVLDRFDKGVVPHEVSHLGGVEDLYNSATGMPVPEMGRGIMNMVPGMVDDHTIDGIIGANSSIKRQER</sequence>
<dbReference type="Proteomes" id="UP000198157">
    <property type="component" value="Unassembled WGS sequence"/>
</dbReference>
<name>A0A246HHQ4_STEMA</name>
<dbReference type="InterPro" id="IPR050708">
    <property type="entry name" value="T6SS_VgrG/RHS"/>
</dbReference>
<dbReference type="OrthoDB" id="9816400at2"/>
<dbReference type="InterPro" id="IPR022385">
    <property type="entry name" value="Rhs_assc_core"/>
</dbReference>
<accession>A0A246HHQ4</accession>
<evidence type="ECO:0000313" key="4">
    <source>
        <dbReference type="Proteomes" id="UP000198157"/>
    </source>
</evidence>
<keyword evidence="1" id="KW-0677">Repeat</keyword>
<dbReference type="PANTHER" id="PTHR32305:SF15">
    <property type="entry name" value="PROTEIN RHSA-RELATED"/>
    <property type="match status" value="1"/>
</dbReference>
<dbReference type="PANTHER" id="PTHR32305">
    <property type="match status" value="1"/>
</dbReference>
<comment type="caution">
    <text evidence="3">The sequence shown here is derived from an EMBL/GenBank/DDBJ whole genome shotgun (WGS) entry which is preliminary data.</text>
</comment>
<evidence type="ECO:0000256" key="1">
    <source>
        <dbReference type="ARBA" id="ARBA00022737"/>
    </source>
</evidence>
<evidence type="ECO:0000313" key="3">
    <source>
        <dbReference type="EMBL" id="OWQ49809.1"/>
    </source>
</evidence>
<proteinExistence type="predicted"/>
<dbReference type="InterPro" id="IPR056823">
    <property type="entry name" value="TEN-like_YD-shell"/>
</dbReference>
<gene>
    <name evidence="3" type="ORF">CEE60_18640</name>
</gene>
<dbReference type="Pfam" id="PF25023">
    <property type="entry name" value="TEN_YD-shell"/>
    <property type="match status" value="1"/>
</dbReference>
<feature type="domain" description="Teneurin-like YD-shell" evidence="2">
    <location>
        <begin position="54"/>
        <end position="215"/>
    </location>
</feature>
<dbReference type="NCBIfam" id="TIGR03696">
    <property type="entry name" value="Rhs_assc_core"/>
    <property type="match status" value="1"/>
</dbReference>
<dbReference type="EMBL" id="NIVS01000056">
    <property type="protein sequence ID" value="OWQ49809.1"/>
    <property type="molecule type" value="Genomic_DNA"/>
</dbReference>
<dbReference type="AlphaFoldDB" id="A0A246HHQ4"/>
<dbReference type="Gene3D" id="2.180.10.10">
    <property type="entry name" value="RHS repeat-associated core"/>
    <property type="match status" value="1"/>
</dbReference>
<evidence type="ECO:0000259" key="2">
    <source>
        <dbReference type="Pfam" id="PF25023"/>
    </source>
</evidence>
<organism evidence="3 4">
    <name type="scientific">Stenotrophomonas maltophilia</name>
    <name type="common">Pseudomonas maltophilia</name>
    <name type="synonym">Xanthomonas maltophilia</name>
    <dbReference type="NCBI Taxonomy" id="40324"/>
    <lineage>
        <taxon>Bacteria</taxon>
        <taxon>Pseudomonadati</taxon>
        <taxon>Pseudomonadota</taxon>
        <taxon>Gammaproteobacteria</taxon>
        <taxon>Lysobacterales</taxon>
        <taxon>Lysobacteraceae</taxon>
        <taxon>Stenotrophomonas</taxon>
        <taxon>Stenotrophomonas maltophilia group</taxon>
    </lineage>
</organism>
<protein>
    <recommendedName>
        <fullName evidence="2">Teneurin-like YD-shell domain-containing protein</fullName>
    </recommendedName>
</protein>